<dbReference type="AlphaFoldDB" id="A0A183T4T5"/>
<dbReference type="Proteomes" id="UP000275846">
    <property type="component" value="Unassembled WGS sequence"/>
</dbReference>
<accession>A0A183T4T5</accession>
<name>A0A183T4T5_SCHSO</name>
<dbReference type="EMBL" id="UYSU01036570">
    <property type="protein sequence ID" value="VDL97868.1"/>
    <property type="molecule type" value="Genomic_DNA"/>
</dbReference>
<evidence type="ECO:0000313" key="4">
    <source>
        <dbReference type="WBParaSite" id="SSLN_0001192801-mRNA-1"/>
    </source>
</evidence>
<evidence type="ECO:0000256" key="1">
    <source>
        <dbReference type="SAM" id="MobiDB-lite"/>
    </source>
</evidence>
<dbReference type="WBParaSite" id="SSLN_0001192801-mRNA-1">
    <property type="protein sequence ID" value="SSLN_0001192801-mRNA-1"/>
    <property type="gene ID" value="SSLN_0001192801"/>
</dbReference>
<evidence type="ECO:0000313" key="3">
    <source>
        <dbReference type="Proteomes" id="UP000275846"/>
    </source>
</evidence>
<gene>
    <name evidence="2" type="ORF">SSLN_LOCUS11483</name>
</gene>
<proteinExistence type="predicted"/>
<reference evidence="4" key="1">
    <citation type="submission" date="2016-06" db="UniProtKB">
        <authorList>
            <consortium name="WormBaseParasite"/>
        </authorList>
    </citation>
    <scope>IDENTIFICATION</scope>
</reference>
<sequence length="117" mass="12938">MRPLAKRAPTEARPSSSSSRPTTTRRPDYMPCLRPFIARSGLQAGGQRPFPWESHESSLIGRWNSRAHVLESQKQQTGSNRMVDVSIDRSPARLLTARFALGEAIASPQNVTVIALL</sequence>
<evidence type="ECO:0000313" key="2">
    <source>
        <dbReference type="EMBL" id="VDL97868.1"/>
    </source>
</evidence>
<keyword evidence="3" id="KW-1185">Reference proteome</keyword>
<feature type="region of interest" description="Disordered" evidence="1">
    <location>
        <begin position="1"/>
        <end position="30"/>
    </location>
</feature>
<protein>
    <submittedName>
        <fullName evidence="4">Transposase</fullName>
    </submittedName>
</protein>
<feature type="compositionally biased region" description="Low complexity" evidence="1">
    <location>
        <begin position="11"/>
        <end position="24"/>
    </location>
</feature>
<organism evidence="4">
    <name type="scientific">Schistocephalus solidus</name>
    <name type="common">Tapeworm</name>
    <dbReference type="NCBI Taxonomy" id="70667"/>
    <lineage>
        <taxon>Eukaryota</taxon>
        <taxon>Metazoa</taxon>
        <taxon>Spiralia</taxon>
        <taxon>Lophotrochozoa</taxon>
        <taxon>Platyhelminthes</taxon>
        <taxon>Cestoda</taxon>
        <taxon>Eucestoda</taxon>
        <taxon>Diphyllobothriidea</taxon>
        <taxon>Diphyllobothriidae</taxon>
        <taxon>Schistocephalus</taxon>
    </lineage>
</organism>
<reference evidence="2 3" key="2">
    <citation type="submission" date="2018-11" db="EMBL/GenBank/DDBJ databases">
        <authorList>
            <consortium name="Pathogen Informatics"/>
        </authorList>
    </citation>
    <scope>NUCLEOTIDE SEQUENCE [LARGE SCALE GENOMIC DNA]</scope>
    <source>
        <strain evidence="2 3">NST_G2</strain>
    </source>
</reference>